<dbReference type="NCBIfam" id="NF004843">
    <property type="entry name" value="PRK06194.1"/>
    <property type="match status" value="1"/>
</dbReference>
<keyword evidence="4" id="KW-1185">Reference proteome</keyword>
<dbReference type="InterPro" id="IPR002347">
    <property type="entry name" value="SDR_fam"/>
</dbReference>
<sequence>MESYKGKVAVITGAASGIGRALADRCVKEGMKVVLADVEEVALQNAERELRAKGAGVLAVLTDVSKESDVQALARQTVDAYGAVHLLFNNAGVGSGALLWTSTVADWQWVMSVNLWGPIHAIRAFVPIMLEQQTECHIVNTASRAGLETGPGLGIYRMTKHALVSMSETLSHELKMIQSSIGVSVLCPGFVRTQICDAHRNRPTELSGPNDREMPSPMDIQLDQMMRKAVSNGMTPEEVADITFAAIQNRQFYILPDPEAKQAVQVRLEDILNDRNPSFLIPAAFN</sequence>
<evidence type="ECO:0000313" key="3">
    <source>
        <dbReference type="EMBL" id="MCX7568925.1"/>
    </source>
</evidence>
<gene>
    <name evidence="3" type="ORF">OS242_02980</name>
</gene>
<comment type="caution">
    <text evidence="3">The sequence shown here is derived from an EMBL/GenBank/DDBJ whole genome shotgun (WGS) entry which is preliminary data.</text>
</comment>
<proteinExistence type="inferred from homology"/>
<reference evidence="3 4" key="1">
    <citation type="submission" date="2022-11" db="EMBL/GenBank/DDBJ databases">
        <title>Study of microbial diversity in lake waters.</title>
        <authorList>
            <person name="Zhang J."/>
        </authorList>
    </citation>
    <scope>NUCLEOTIDE SEQUENCE [LARGE SCALE GENOMIC DNA]</scope>
    <source>
        <strain evidence="3 4">DT12</strain>
    </source>
</reference>
<dbReference type="SUPFAM" id="SSF51735">
    <property type="entry name" value="NAD(P)-binding Rossmann-fold domains"/>
    <property type="match status" value="1"/>
</dbReference>
<evidence type="ECO:0000313" key="4">
    <source>
        <dbReference type="Proteomes" id="UP001208017"/>
    </source>
</evidence>
<evidence type="ECO:0000256" key="2">
    <source>
        <dbReference type="ARBA" id="ARBA00023002"/>
    </source>
</evidence>
<name>A0ABT3WW64_9BACL</name>
<comment type="similarity">
    <text evidence="1">Belongs to the short-chain dehydrogenases/reductases (SDR) family.</text>
</comment>
<dbReference type="PANTHER" id="PTHR43391">
    <property type="entry name" value="RETINOL DEHYDROGENASE-RELATED"/>
    <property type="match status" value="1"/>
</dbReference>
<dbReference type="EMBL" id="JAPMLT010000001">
    <property type="protein sequence ID" value="MCX7568925.1"/>
    <property type="molecule type" value="Genomic_DNA"/>
</dbReference>
<dbReference type="RefSeq" id="WP_267150159.1">
    <property type="nucleotide sequence ID" value="NZ_JAPMLT010000001.1"/>
</dbReference>
<organism evidence="3 4">
    <name type="scientific">Tumebacillus lacus</name>
    <dbReference type="NCBI Taxonomy" id="2995335"/>
    <lineage>
        <taxon>Bacteria</taxon>
        <taxon>Bacillati</taxon>
        <taxon>Bacillota</taxon>
        <taxon>Bacilli</taxon>
        <taxon>Bacillales</taxon>
        <taxon>Alicyclobacillaceae</taxon>
        <taxon>Tumebacillus</taxon>
    </lineage>
</organism>
<protein>
    <submittedName>
        <fullName evidence="3">SDR family NAD(P)-dependent oxidoreductase</fullName>
    </submittedName>
</protein>
<dbReference type="PRINTS" id="PR00081">
    <property type="entry name" value="GDHRDH"/>
</dbReference>
<dbReference type="PANTHER" id="PTHR43391:SF26">
    <property type="entry name" value="BLL7251 PROTEIN"/>
    <property type="match status" value="1"/>
</dbReference>
<keyword evidence="2" id="KW-0560">Oxidoreductase</keyword>
<dbReference type="CDD" id="cd05233">
    <property type="entry name" value="SDR_c"/>
    <property type="match status" value="1"/>
</dbReference>
<dbReference type="Pfam" id="PF00106">
    <property type="entry name" value="adh_short"/>
    <property type="match status" value="1"/>
</dbReference>
<accession>A0ABT3WW64</accession>
<dbReference type="Gene3D" id="3.40.50.720">
    <property type="entry name" value="NAD(P)-binding Rossmann-like Domain"/>
    <property type="match status" value="1"/>
</dbReference>
<dbReference type="InterPro" id="IPR036291">
    <property type="entry name" value="NAD(P)-bd_dom_sf"/>
</dbReference>
<evidence type="ECO:0000256" key="1">
    <source>
        <dbReference type="ARBA" id="ARBA00006484"/>
    </source>
</evidence>
<dbReference type="Proteomes" id="UP001208017">
    <property type="component" value="Unassembled WGS sequence"/>
</dbReference>